<evidence type="ECO:0000256" key="1">
    <source>
        <dbReference type="ARBA" id="ARBA00023122"/>
    </source>
</evidence>
<dbReference type="PANTHER" id="PTHR43080:SF2">
    <property type="entry name" value="CBS DOMAIN-CONTAINING PROTEIN"/>
    <property type="match status" value="1"/>
</dbReference>
<evidence type="ECO:0000259" key="3">
    <source>
        <dbReference type="PROSITE" id="PS51371"/>
    </source>
</evidence>
<evidence type="ECO:0000256" key="2">
    <source>
        <dbReference type="PROSITE-ProRule" id="PRU00703"/>
    </source>
</evidence>
<dbReference type="SMART" id="SM00116">
    <property type="entry name" value="CBS"/>
    <property type="match status" value="2"/>
</dbReference>
<sequence>MLVKEFYNKEVISINKDQTVEEATQLMIEHNVGGLPVVDNENSLVGMVTEKDILSRHKKIMPLPYIDVLGVFLYLEDPGRANEELKKSLAVKIEDLMSTPVYSVTLEDEIDIPLEFMVRKGFNRIPVEQDGKLVGIITRHDLLKAIVKKEE</sequence>
<organism evidence="4 5">
    <name type="scientific">Anaerobranca gottschalkii DSM 13577</name>
    <dbReference type="NCBI Taxonomy" id="1120990"/>
    <lineage>
        <taxon>Bacteria</taxon>
        <taxon>Bacillati</taxon>
        <taxon>Bacillota</taxon>
        <taxon>Clostridia</taxon>
        <taxon>Eubacteriales</taxon>
        <taxon>Proteinivoracaceae</taxon>
        <taxon>Anaerobranca</taxon>
    </lineage>
</organism>
<dbReference type="STRING" id="1120990.SAMN03080614_101115"/>
<dbReference type="Gene3D" id="3.10.580.10">
    <property type="entry name" value="CBS-domain"/>
    <property type="match status" value="1"/>
</dbReference>
<dbReference type="Pfam" id="PF00571">
    <property type="entry name" value="CBS"/>
    <property type="match status" value="2"/>
</dbReference>
<name>A0A1H9ZMU2_9FIRM</name>
<evidence type="ECO:0000313" key="4">
    <source>
        <dbReference type="EMBL" id="SES82979.1"/>
    </source>
</evidence>
<dbReference type="InterPro" id="IPR051257">
    <property type="entry name" value="Diverse_CBS-Domain"/>
</dbReference>
<dbReference type="InterPro" id="IPR046342">
    <property type="entry name" value="CBS_dom_sf"/>
</dbReference>
<dbReference type="RefSeq" id="WP_091349652.1">
    <property type="nucleotide sequence ID" value="NZ_FOIF01000011.1"/>
</dbReference>
<dbReference type="SUPFAM" id="SSF54631">
    <property type="entry name" value="CBS-domain pair"/>
    <property type="match status" value="1"/>
</dbReference>
<keyword evidence="5" id="KW-1185">Reference proteome</keyword>
<proteinExistence type="predicted"/>
<reference evidence="5" key="1">
    <citation type="submission" date="2016-10" db="EMBL/GenBank/DDBJ databases">
        <authorList>
            <person name="Varghese N."/>
            <person name="Submissions S."/>
        </authorList>
    </citation>
    <scope>NUCLEOTIDE SEQUENCE [LARGE SCALE GENOMIC DNA]</scope>
    <source>
        <strain evidence="5">DSM 13577</strain>
    </source>
</reference>
<dbReference type="OrthoDB" id="9790355at2"/>
<dbReference type="PROSITE" id="PS51371">
    <property type="entry name" value="CBS"/>
    <property type="match status" value="2"/>
</dbReference>
<dbReference type="CDD" id="cd04586">
    <property type="entry name" value="CBS_pair_BON_assoc"/>
    <property type="match status" value="1"/>
</dbReference>
<feature type="domain" description="CBS" evidence="3">
    <location>
        <begin position="97"/>
        <end position="151"/>
    </location>
</feature>
<feature type="domain" description="CBS" evidence="3">
    <location>
        <begin position="7"/>
        <end position="63"/>
    </location>
</feature>
<dbReference type="Proteomes" id="UP000243819">
    <property type="component" value="Unassembled WGS sequence"/>
</dbReference>
<accession>A0A1H9ZMU2</accession>
<dbReference type="AlphaFoldDB" id="A0A1H9ZMU2"/>
<dbReference type="InterPro" id="IPR000644">
    <property type="entry name" value="CBS_dom"/>
</dbReference>
<protein>
    <submittedName>
        <fullName evidence="4">CBS domain-containing protein</fullName>
    </submittedName>
</protein>
<dbReference type="EMBL" id="FOIF01000011">
    <property type="protein sequence ID" value="SES82979.1"/>
    <property type="molecule type" value="Genomic_DNA"/>
</dbReference>
<keyword evidence="1 2" id="KW-0129">CBS domain</keyword>
<gene>
    <name evidence="4" type="ORF">SAMN03080614_101115</name>
</gene>
<dbReference type="PANTHER" id="PTHR43080">
    <property type="entry name" value="CBS DOMAIN-CONTAINING PROTEIN CBSX3, MITOCHONDRIAL"/>
    <property type="match status" value="1"/>
</dbReference>
<evidence type="ECO:0000313" key="5">
    <source>
        <dbReference type="Proteomes" id="UP000243819"/>
    </source>
</evidence>